<evidence type="ECO:0000256" key="1">
    <source>
        <dbReference type="SAM" id="SignalP"/>
    </source>
</evidence>
<evidence type="ECO:0000313" key="2">
    <source>
        <dbReference type="EMBL" id="KZV91899.1"/>
    </source>
</evidence>
<sequence>MSFFSFSKLVHIVLSASSVLGIAFNPQRFSITTCGPTRLWDCARPSRNSRAQHRE</sequence>
<dbReference type="InParanoid" id="A0A166AHH0"/>
<feature type="signal peptide" evidence="1">
    <location>
        <begin position="1"/>
        <end position="21"/>
    </location>
</feature>
<dbReference type="Proteomes" id="UP000077266">
    <property type="component" value="Unassembled WGS sequence"/>
</dbReference>
<organism evidence="2 3">
    <name type="scientific">Exidia glandulosa HHB12029</name>
    <dbReference type="NCBI Taxonomy" id="1314781"/>
    <lineage>
        <taxon>Eukaryota</taxon>
        <taxon>Fungi</taxon>
        <taxon>Dikarya</taxon>
        <taxon>Basidiomycota</taxon>
        <taxon>Agaricomycotina</taxon>
        <taxon>Agaricomycetes</taxon>
        <taxon>Auriculariales</taxon>
        <taxon>Exidiaceae</taxon>
        <taxon>Exidia</taxon>
    </lineage>
</organism>
<accession>A0A166AHH0</accession>
<name>A0A166AHH0_EXIGL</name>
<evidence type="ECO:0008006" key="4">
    <source>
        <dbReference type="Google" id="ProtNLM"/>
    </source>
</evidence>
<feature type="chain" id="PRO_5007870656" description="Secreted protein" evidence="1">
    <location>
        <begin position="22"/>
        <end position="55"/>
    </location>
</feature>
<dbReference type="EMBL" id="KV426018">
    <property type="protein sequence ID" value="KZV91899.1"/>
    <property type="molecule type" value="Genomic_DNA"/>
</dbReference>
<evidence type="ECO:0000313" key="3">
    <source>
        <dbReference type="Proteomes" id="UP000077266"/>
    </source>
</evidence>
<dbReference type="AlphaFoldDB" id="A0A166AHH0"/>
<reference evidence="2 3" key="1">
    <citation type="journal article" date="2016" name="Mol. Biol. Evol.">
        <title>Comparative Genomics of Early-Diverging Mushroom-Forming Fungi Provides Insights into the Origins of Lignocellulose Decay Capabilities.</title>
        <authorList>
            <person name="Nagy L.G."/>
            <person name="Riley R."/>
            <person name="Tritt A."/>
            <person name="Adam C."/>
            <person name="Daum C."/>
            <person name="Floudas D."/>
            <person name="Sun H."/>
            <person name="Yadav J.S."/>
            <person name="Pangilinan J."/>
            <person name="Larsson K.H."/>
            <person name="Matsuura K."/>
            <person name="Barry K."/>
            <person name="Labutti K."/>
            <person name="Kuo R."/>
            <person name="Ohm R.A."/>
            <person name="Bhattacharya S.S."/>
            <person name="Shirouzu T."/>
            <person name="Yoshinaga Y."/>
            <person name="Martin F.M."/>
            <person name="Grigoriev I.V."/>
            <person name="Hibbett D.S."/>
        </authorList>
    </citation>
    <scope>NUCLEOTIDE SEQUENCE [LARGE SCALE GENOMIC DNA]</scope>
    <source>
        <strain evidence="2 3">HHB12029</strain>
    </source>
</reference>
<protein>
    <recommendedName>
        <fullName evidence="4">Secreted protein</fullName>
    </recommendedName>
</protein>
<gene>
    <name evidence="2" type="ORF">EXIGLDRAFT_85385</name>
</gene>
<keyword evidence="3" id="KW-1185">Reference proteome</keyword>
<proteinExistence type="predicted"/>
<keyword evidence="1" id="KW-0732">Signal</keyword>